<dbReference type="EC" id="2.7.11.1" evidence="9"/>
<protein>
    <submittedName>
        <fullName evidence="9">Serine/threonine-protein kinase PknB</fullName>
        <ecNumber evidence="9">2.7.11.1</ecNumber>
    </submittedName>
</protein>
<dbReference type="SUPFAM" id="SSF56112">
    <property type="entry name" value="Protein kinase-like (PK-like)"/>
    <property type="match status" value="1"/>
</dbReference>
<dbReference type="Pfam" id="PF00069">
    <property type="entry name" value="Pkinase"/>
    <property type="match status" value="1"/>
</dbReference>
<evidence type="ECO:0000256" key="2">
    <source>
        <dbReference type="ARBA" id="ARBA00022741"/>
    </source>
</evidence>
<evidence type="ECO:0000256" key="5">
    <source>
        <dbReference type="PROSITE-ProRule" id="PRU10141"/>
    </source>
</evidence>
<dbReference type="CDD" id="cd14014">
    <property type="entry name" value="STKc_PknB_like"/>
    <property type="match status" value="1"/>
</dbReference>
<dbReference type="PATRIC" id="fig|476652.3.peg.4194"/>
<keyword evidence="10" id="KW-1185">Reference proteome</keyword>
<feature type="domain" description="Protein kinase" evidence="8">
    <location>
        <begin position="56"/>
        <end position="332"/>
    </location>
</feature>
<dbReference type="GO" id="GO:0008800">
    <property type="term" value="F:beta-lactamase activity"/>
    <property type="evidence" value="ECO:0007669"/>
    <property type="project" value="InterPro"/>
</dbReference>
<dbReference type="SUPFAM" id="SSF56601">
    <property type="entry name" value="beta-lactamase/transpeptidase-like"/>
    <property type="match status" value="1"/>
</dbReference>
<evidence type="ECO:0000256" key="4">
    <source>
        <dbReference type="ARBA" id="ARBA00022840"/>
    </source>
</evidence>
<dbReference type="Gene3D" id="3.40.710.10">
    <property type="entry name" value="DD-peptidase/beta-lactamase superfamily"/>
    <property type="match status" value="1"/>
</dbReference>
<dbReference type="PROSITE" id="PS00107">
    <property type="entry name" value="PROTEIN_KINASE_ATP"/>
    <property type="match status" value="1"/>
</dbReference>
<dbReference type="PROSITE" id="PS50011">
    <property type="entry name" value="PROTEIN_KINASE_DOM"/>
    <property type="match status" value="1"/>
</dbReference>
<feature type="compositionally biased region" description="Basic and acidic residues" evidence="6">
    <location>
        <begin position="350"/>
        <end position="361"/>
    </location>
</feature>
<gene>
    <name evidence="9" type="primary">pknB</name>
    <name evidence="9" type="ORF">DEAC_c39600</name>
</gene>
<keyword evidence="2 5" id="KW-0547">Nucleotide-binding</keyword>
<keyword evidence="7" id="KW-0472">Membrane</keyword>
<reference evidence="9 10" key="1">
    <citation type="submission" date="2015-06" db="EMBL/GenBank/DDBJ databases">
        <title>Draft genome of the moderately acidophilic sulfate reducer Candidatus Desulfosporosinus acididurans strain M1.</title>
        <authorList>
            <person name="Poehlein A."/>
            <person name="Petzsch P."/>
            <person name="Johnson B.D."/>
            <person name="Schloemann M."/>
            <person name="Daniel R."/>
            <person name="Muehling M."/>
        </authorList>
    </citation>
    <scope>NUCLEOTIDE SEQUENCE [LARGE SCALE GENOMIC DNA]</scope>
    <source>
        <strain evidence="9 10">M1</strain>
    </source>
</reference>
<dbReference type="GO" id="GO:0004674">
    <property type="term" value="F:protein serine/threonine kinase activity"/>
    <property type="evidence" value="ECO:0007669"/>
    <property type="project" value="UniProtKB-EC"/>
</dbReference>
<evidence type="ECO:0000256" key="1">
    <source>
        <dbReference type="ARBA" id="ARBA00022679"/>
    </source>
</evidence>
<keyword evidence="7" id="KW-1133">Transmembrane helix</keyword>
<feature type="compositionally biased region" description="Polar residues" evidence="6">
    <location>
        <begin position="364"/>
        <end position="378"/>
    </location>
</feature>
<dbReference type="PANTHER" id="PTHR43289:SF34">
    <property type="entry name" value="SERINE_THREONINE-PROTEIN KINASE YBDM-RELATED"/>
    <property type="match status" value="1"/>
</dbReference>
<dbReference type="InterPro" id="IPR008266">
    <property type="entry name" value="Tyr_kinase_AS"/>
</dbReference>
<keyword evidence="1 9" id="KW-0808">Transferase</keyword>
<accession>A0A0J1FKZ2</accession>
<feature type="binding site" evidence="5">
    <location>
        <position position="85"/>
    </location>
    <ligand>
        <name>ATP</name>
        <dbReference type="ChEBI" id="CHEBI:30616"/>
    </ligand>
</feature>
<evidence type="ECO:0000256" key="7">
    <source>
        <dbReference type="SAM" id="Phobius"/>
    </source>
</evidence>
<dbReference type="Gene3D" id="3.30.200.20">
    <property type="entry name" value="Phosphorylase Kinase, domain 1"/>
    <property type="match status" value="1"/>
</dbReference>
<dbReference type="EMBL" id="LDZY01000017">
    <property type="protein sequence ID" value="KLU64145.1"/>
    <property type="molecule type" value="Genomic_DNA"/>
</dbReference>
<dbReference type="Pfam" id="PF13354">
    <property type="entry name" value="Beta-lactamase2"/>
    <property type="match status" value="1"/>
</dbReference>
<organism evidence="9 10">
    <name type="scientific">Desulfosporosinus acididurans</name>
    <dbReference type="NCBI Taxonomy" id="476652"/>
    <lineage>
        <taxon>Bacteria</taxon>
        <taxon>Bacillati</taxon>
        <taxon>Bacillota</taxon>
        <taxon>Clostridia</taxon>
        <taxon>Eubacteriales</taxon>
        <taxon>Desulfitobacteriaceae</taxon>
        <taxon>Desulfosporosinus</taxon>
    </lineage>
</organism>
<dbReference type="InterPro" id="IPR017441">
    <property type="entry name" value="Protein_kinase_ATP_BS"/>
</dbReference>
<evidence type="ECO:0000313" key="9">
    <source>
        <dbReference type="EMBL" id="KLU64145.1"/>
    </source>
</evidence>
<keyword evidence="4 5" id="KW-0067">ATP-binding</keyword>
<evidence type="ECO:0000256" key="6">
    <source>
        <dbReference type="SAM" id="MobiDB-lite"/>
    </source>
</evidence>
<dbReference type="PANTHER" id="PTHR43289">
    <property type="entry name" value="MITOGEN-ACTIVATED PROTEIN KINASE KINASE KINASE 20-RELATED"/>
    <property type="match status" value="1"/>
</dbReference>
<evidence type="ECO:0000259" key="8">
    <source>
        <dbReference type="PROSITE" id="PS50011"/>
    </source>
</evidence>
<dbReference type="InterPro" id="IPR011009">
    <property type="entry name" value="Kinase-like_dom_sf"/>
</dbReference>
<comment type="caution">
    <text evidence="9">The sequence shown here is derived from an EMBL/GenBank/DDBJ whole genome shotgun (WGS) entry which is preliminary data.</text>
</comment>
<evidence type="ECO:0000256" key="3">
    <source>
        <dbReference type="ARBA" id="ARBA00022777"/>
    </source>
</evidence>
<dbReference type="InterPro" id="IPR000719">
    <property type="entry name" value="Prot_kinase_dom"/>
</dbReference>
<dbReference type="InterPro" id="IPR045155">
    <property type="entry name" value="Beta-lactam_cat"/>
</dbReference>
<keyword evidence="3 9" id="KW-0418">Kinase</keyword>
<dbReference type="InterPro" id="IPR012338">
    <property type="entry name" value="Beta-lactam/transpept-like"/>
</dbReference>
<dbReference type="Proteomes" id="UP000036356">
    <property type="component" value="Unassembled WGS sequence"/>
</dbReference>
<dbReference type="Gene3D" id="1.10.510.10">
    <property type="entry name" value="Transferase(Phosphotransferase) domain 1"/>
    <property type="match status" value="1"/>
</dbReference>
<evidence type="ECO:0000313" key="10">
    <source>
        <dbReference type="Proteomes" id="UP000036356"/>
    </source>
</evidence>
<dbReference type="AlphaFoldDB" id="A0A0J1FKZ2"/>
<dbReference type="GO" id="GO:0005524">
    <property type="term" value="F:ATP binding"/>
    <property type="evidence" value="ECO:0007669"/>
    <property type="project" value="UniProtKB-UniRule"/>
</dbReference>
<proteinExistence type="predicted"/>
<dbReference type="STRING" id="476652.DEAC_c39600"/>
<feature type="region of interest" description="Disordered" evidence="6">
    <location>
        <begin position="350"/>
        <end position="378"/>
    </location>
</feature>
<sequence length="717" mass="79107">MLDNNNDFINDANNLCMGCMQLRGQNEQCLNCNWVEGTLSDSPLYLPPRTELNNRYVIGRVLGHGGFGITYLGWDQELHLKVAIKEYLPDGLGTRALGNKTVSVFSGQNGQDYEYGLEKFLAEARTLARFQSNPNIVSIMNFFKENGTAYIVMEYVEGISLSQLLQNSNKGRMPLDEALTYIMPIADALSLVHAEGVLHRDISPDNIYITKNFQVKLLDFGASRKIVNDVNKSLSVLLKPGYAPIEQYTSRGVQGSWTDEYSLAATFYKLLSGKTPPESIDRMQGIKLESLVDQDVNLPSVVELVIFKALAIQPQDRFQNIDEFKAELNKALSIGTSPANTVDKATNIDLESHRSEQKIEAPVKNSQTEGGGNQNTRPASLNGSQKLIIVLVAALILVIPATIYGIIKFNRPKPADRIVDSYQGNIQANNTQVNHNQSIVSESGNQPISTPKITDKQVSNRIVFSVLENIVRQDSKGSYFMYLRDNTTKEEYANSEANDSKVAGGLVYIPIMTTVLIEHFNGNLNLDKPITVQGIAGGTGKLTRQDSGRSLSVKQLLELMMRYSDNTAANLLIDELGGLERINNTMRSLNIDGIVLNRKLMDQQAMNRGLENYCSPRGIGSLLSLLAENRIMAAQDCEYSISIMGNNDHTGMAKYLPDNILISHQTGILTGVFNDAGIINTPKGRVVLVLMGEKVDQDTAAEIFGKVARAVVEQIQK</sequence>
<dbReference type="GO" id="GO:0030655">
    <property type="term" value="P:beta-lactam antibiotic catabolic process"/>
    <property type="evidence" value="ECO:0007669"/>
    <property type="project" value="InterPro"/>
</dbReference>
<dbReference type="PROSITE" id="PS00109">
    <property type="entry name" value="PROTEIN_KINASE_TYR"/>
    <property type="match status" value="1"/>
</dbReference>
<feature type="transmembrane region" description="Helical" evidence="7">
    <location>
        <begin position="387"/>
        <end position="407"/>
    </location>
</feature>
<name>A0A0J1FKZ2_9FIRM</name>
<keyword evidence="7" id="KW-0812">Transmembrane</keyword>